<dbReference type="Pfam" id="PF11017">
    <property type="entry name" value="DUF2855"/>
    <property type="match status" value="1"/>
</dbReference>
<comment type="caution">
    <text evidence="1">The sequence shown here is derived from an EMBL/GenBank/DDBJ whole genome shotgun (WGS) entry which is preliminary data.</text>
</comment>
<protein>
    <submittedName>
        <fullName evidence="1">Uncharacterized protein</fullName>
    </submittedName>
</protein>
<dbReference type="AlphaFoldDB" id="A0A1V6QD22"/>
<keyword evidence="2" id="KW-1185">Reference proteome</keyword>
<dbReference type="EMBL" id="MDYN01000006">
    <property type="protein sequence ID" value="OQD87108.1"/>
    <property type="molecule type" value="Genomic_DNA"/>
</dbReference>
<evidence type="ECO:0000313" key="2">
    <source>
        <dbReference type="Proteomes" id="UP000191672"/>
    </source>
</evidence>
<organism evidence="1 2">
    <name type="scientific">Penicillium antarcticum</name>
    <dbReference type="NCBI Taxonomy" id="416450"/>
    <lineage>
        <taxon>Eukaryota</taxon>
        <taxon>Fungi</taxon>
        <taxon>Dikarya</taxon>
        <taxon>Ascomycota</taxon>
        <taxon>Pezizomycotina</taxon>
        <taxon>Eurotiomycetes</taxon>
        <taxon>Eurotiomycetidae</taxon>
        <taxon>Eurotiales</taxon>
        <taxon>Aspergillaceae</taxon>
        <taxon>Penicillium</taxon>
    </lineage>
</organism>
<name>A0A1V6QD22_9EURO</name>
<dbReference type="InterPro" id="IPR021276">
    <property type="entry name" value="DUF2855"/>
</dbReference>
<evidence type="ECO:0000313" key="1">
    <source>
        <dbReference type="EMBL" id="OQD87108.1"/>
    </source>
</evidence>
<sequence length="315" mass="34865">MEVHVVSKVNHQKHAVTTLDHPRYNSHSLAAASPTANTPVSLRLQPAEVEGHWTEPSESRQRLMTIYNAYLEEGQVNLPEVEKTTPNINIKISSLFMERPAIHPLGMNLSWTAEDADISTAVVIGLSASSKTARVSSTPEVLEPRAVKLNVTVPYKSVQYDQVTESLEWIARLKPRRVVFVDFGARSGTLQRLLKGGKGSPVLEIIKTMIVQVGSEQKVSSPDDIKENRESMQKIGKIRFNTSGVRDSAVELTSAQNYYDHVEPVGEDWLRVSHDITPDIQASLGRGVSGERIEKGWSRLCQGSVGTQEGLVYIM</sequence>
<gene>
    <name evidence="1" type="ORF">PENANT_c006G06631</name>
</gene>
<accession>A0A1V6QD22</accession>
<proteinExistence type="predicted"/>
<dbReference type="STRING" id="416450.A0A1V6QD22"/>
<reference evidence="2" key="1">
    <citation type="journal article" date="2017" name="Nat. Microbiol.">
        <title>Global analysis of biosynthetic gene clusters reveals vast potential of secondary metabolite production in Penicillium species.</title>
        <authorList>
            <person name="Nielsen J.C."/>
            <person name="Grijseels S."/>
            <person name="Prigent S."/>
            <person name="Ji B."/>
            <person name="Dainat J."/>
            <person name="Nielsen K.F."/>
            <person name="Frisvad J.C."/>
            <person name="Workman M."/>
            <person name="Nielsen J."/>
        </authorList>
    </citation>
    <scope>NUCLEOTIDE SEQUENCE [LARGE SCALE GENOMIC DNA]</scope>
    <source>
        <strain evidence="2">IBT 31811</strain>
    </source>
</reference>
<dbReference type="Proteomes" id="UP000191672">
    <property type="component" value="Unassembled WGS sequence"/>
</dbReference>